<dbReference type="RefSeq" id="WP_067061275.1">
    <property type="nucleotide sequence ID" value="NZ_CP014699.1"/>
</dbReference>
<dbReference type="GO" id="GO:1990060">
    <property type="term" value="C:maltose transport complex"/>
    <property type="evidence" value="ECO:0007669"/>
    <property type="project" value="TreeGrafter"/>
</dbReference>
<dbReference type="InterPro" id="IPR035906">
    <property type="entry name" value="MetI-like_sf"/>
</dbReference>
<evidence type="ECO:0000256" key="9">
    <source>
        <dbReference type="RuleBase" id="RU363032"/>
    </source>
</evidence>
<feature type="transmembrane region" description="Helical" evidence="9">
    <location>
        <begin position="422"/>
        <end position="444"/>
    </location>
</feature>
<feature type="transmembrane region" description="Helical" evidence="9">
    <location>
        <begin position="163"/>
        <end position="185"/>
    </location>
</feature>
<keyword evidence="5 10" id="KW-0762">Sugar transport</keyword>
<evidence type="ECO:0000256" key="2">
    <source>
        <dbReference type="ARBA" id="ARBA00009047"/>
    </source>
</evidence>
<comment type="function">
    <text evidence="10">Part of the ABC transporter complex MalEFGK involved in maltose/maltodextrin import. Probably responsible for the translocation of the substrate across the membrane.</text>
</comment>
<feature type="transmembrane region" description="Helical" evidence="9">
    <location>
        <begin position="219"/>
        <end position="243"/>
    </location>
</feature>
<evidence type="ECO:0000256" key="4">
    <source>
        <dbReference type="ARBA" id="ARBA00022475"/>
    </source>
</evidence>
<evidence type="ECO:0000256" key="8">
    <source>
        <dbReference type="ARBA" id="ARBA00023136"/>
    </source>
</evidence>
<reference evidence="13" key="2">
    <citation type="submission" date="2016-03" db="EMBL/GenBank/DDBJ databases">
        <title>Streptococcus antelopensis sp. nov., isolated from the feces of the Tibetan antelope (Pantholops hodgsonii) in Hoh Xil National Nature Reserve, Qinghai, China.</title>
        <authorList>
            <person name="Bai X."/>
        </authorList>
    </citation>
    <scope>NUCLEOTIDE SEQUENCE [LARGE SCALE GENOMIC DNA]</scope>
    <source>
        <strain evidence="13">TA 26</strain>
    </source>
</reference>
<evidence type="ECO:0000256" key="10">
    <source>
        <dbReference type="RuleBase" id="RU367050"/>
    </source>
</evidence>
<dbReference type="GO" id="GO:0042956">
    <property type="term" value="P:maltodextrin transmembrane transport"/>
    <property type="evidence" value="ECO:0007669"/>
    <property type="project" value="TreeGrafter"/>
</dbReference>
<dbReference type="OrthoDB" id="9778687at2"/>
<dbReference type="PROSITE" id="PS50928">
    <property type="entry name" value="ABC_TM1"/>
    <property type="match status" value="1"/>
</dbReference>
<feature type="domain" description="ABC transmembrane type-1" evidence="11">
    <location>
        <begin position="220"/>
        <end position="443"/>
    </location>
</feature>
<evidence type="ECO:0000256" key="6">
    <source>
        <dbReference type="ARBA" id="ARBA00022692"/>
    </source>
</evidence>
<proteinExistence type="inferred from homology"/>
<dbReference type="PANTHER" id="PTHR47314">
    <property type="entry name" value="MALTOSE/MALTODEXTRIN TRANSPORT SYSTEM PERMEASE PROTEIN MALF"/>
    <property type="match status" value="1"/>
</dbReference>
<organism evidence="12 13">
    <name type="scientific">Streptococcus pantholopis</name>
    <dbReference type="NCBI Taxonomy" id="1811193"/>
    <lineage>
        <taxon>Bacteria</taxon>
        <taxon>Bacillati</taxon>
        <taxon>Bacillota</taxon>
        <taxon>Bacilli</taxon>
        <taxon>Lactobacillales</taxon>
        <taxon>Streptococcaceae</taxon>
        <taxon>Streptococcus</taxon>
    </lineage>
</organism>
<gene>
    <name evidence="12" type="ORF">A0O21_03380</name>
</gene>
<dbReference type="InterPro" id="IPR000515">
    <property type="entry name" value="MetI-like"/>
</dbReference>
<evidence type="ECO:0000313" key="12">
    <source>
        <dbReference type="EMBL" id="AND79134.1"/>
    </source>
</evidence>
<dbReference type="SUPFAM" id="SSF160964">
    <property type="entry name" value="MalF N-terminal region-like"/>
    <property type="match status" value="1"/>
</dbReference>
<keyword evidence="13" id="KW-1185">Reference proteome</keyword>
<evidence type="ECO:0000313" key="13">
    <source>
        <dbReference type="Proteomes" id="UP000077317"/>
    </source>
</evidence>
<feature type="transmembrane region" description="Helical" evidence="9">
    <location>
        <begin position="99"/>
        <end position="120"/>
    </location>
</feature>
<name>A0A172Q6P3_9STRE</name>
<evidence type="ECO:0000256" key="3">
    <source>
        <dbReference type="ARBA" id="ARBA00022448"/>
    </source>
</evidence>
<dbReference type="EMBL" id="CP014699">
    <property type="protein sequence ID" value="AND79134.1"/>
    <property type="molecule type" value="Genomic_DNA"/>
</dbReference>
<accession>A0A172Q6P3</accession>
<keyword evidence="4 10" id="KW-1003">Cell membrane</keyword>
<comment type="similarity">
    <text evidence="2 10">Belongs to the binding-protein-dependent transport system permease family. MalFG subfamily.</text>
</comment>
<dbReference type="Pfam" id="PF00528">
    <property type="entry name" value="BPD_transp_1"/>
    <property type="match status" value="1"/>
</dbReference>
<dbReference type="Gene3D" id="1.10.3720.10">
    <property type="entry name" value="MetI-like"/>
    <property type="match status" value="1"/>
</dbReference>
<keyword evidence="6 9" id="KW-0812">Transmembrane</keyword>
<dbReference type="SUPFAM" id="SSF161098">
    <property type="entry name" value="MetI-like"/>
    <property type="match status" value="1"/>
</dbReference>
<feature type="transmembrane region" description="Helical" evidence="9">
    <location>
        <begin position="45"/>
        <end position="66"/>
    </location>
</feature>
<protein>
    <recommendedName>
        <fullName evidence="10">Maltose/maltodextrin transport system permease protein</fullName>
    </recommendedName>
</protein>
<feature type="transmembrane region" description="Helical" evidence="9">
    <location>
        <begin position="355"/>
        <end position="377"/>
    </location>
</feature>
<evidence type="ECO:0000256" key="5">
    <source>
        <dbReference type="ARBA" id="ARBA00022597"/>
    </source>
</evidence>
<feature type="transmembrane region" description="Helical" evidence="9">
    <location>
        <begin position="308"/>
        <end position="334"/>
    </location>
</feature>
<feature type="transmembrane region" description="Helical" evidence="9">
    <location>
        <begin position="255"/>
        <end position="275"/>
    </location>
</feature>
<dbReference type="CDD" id="cd06261">
    <property type="entry name" value="TM_PBP2"/>
    <property type="match status" value="1"/>
</dbReference>
<dbReference type="PANTHER" id="PTHR47314:SF1">
    <property type="entry name" value="MALTOSE_MALTODEXTRIN TRANSPORT SYSTEM PERMEASE PROTEIN MALF"/>
    <property type="match status" value="1"/>
</dbReference>
<dbReference type="AlphaFoldDB" id="A0A172Q6P3"/>
<dbReference type="Proteomes" id="UP000077317">
    <property type="component" value="Chromosome"/>
</dbReference>
<dbReference type="KEGG" id="spat:A0O21_03380"/>
<keyword evidence="3 9" id="KW-0813">Transport</keyword>
<keyword evidence="8 9" id="KW-0472">Membrane</keyword>
<evidence type="ECO:0000259" key="11">
    <source>
        <dbReference type="PROSITE" id="PS50928"/>
    </source>
</evidence>
<dbReference type="STRING" id="1811193.A0O21_03380"/>
<dbReference type="GO" id="GO:0015423">
    <property type="term" value="F:ABC-type maltose transporter activity"/>
    <property type="evidence" value="ECO:0007669"/>
    <property type="project" value="TreeGrafter"/>
</dbReference>
<reference evidence="12 13" key="1">
    <citation type="journal article" date="2016" name="Int. J. Syst. Evol. Microbiol.">
        <title>Streptococcuspantholopis sp. nov., isolated from faeces of the Tibetan antelope (Pantholops hodgsonii).</title>
        <authorList>
            <person name="Bai X."/>
            <person name="Xiong Y."/>
            <person name="Lu S."/>
            <person name="Jin D."/>
            <person name="Lai X."/>
            <person name="Yang J."/>
            <person name="Niu L."/>
            <person name="Hu S."/>
            <person name="Meng X."/>
            <person name="Pu J."/>
            <person name="Ye C."/>
            <person name="Xu J."/>
        </authorList>
    </citation>
    <scope>NUCLEOTIDE SEQUENCE [LARGE SCALE GENOMIC DNA]</scope>
    <source>
        <strain evidence="12 13">TA 26</strain>
    </source>
</reference>
<evidence type="ECO:0000256" key="7">
    <source>
        <dbReference type="ARBA" id="ARBA00022989"/>
    </source>
</evidence>
<evidence type="ECO:0000256" key="1">
    <source>
        <dbReference type="ARBA" id="ARBA00004651"/>
    </source>
</evidence>
<keyword evidence="7 9" id="KW-1133">Transmembrane helix</keyword>
<sequence>MNTSALDLATLPVKESFRKGSWDIRLSFFIMGLANIKNKQFVKGFFFLLSEVCFIIAFISQVIPALKGLVTLGTKEQGTVTKTIDGVKLQVTVNGDNSMLLLIFGLASVIFCLVFAYIYWCSLKSTCHLYVLNKEGKKIPTFKEDLLTLTNGRFHMTLMALPLLGVLLFTVLPLIYMICLAFTSYDHSHLPPKSLFDWVGFVNFGNVFNGRMANTFFPVLSWTLIWAVFATATNFFFGIILALLINTKGLKFKKFWRTIFVITIAVPQFISLLIMRNLLNDAGPVNAFLEKLGFVSAASPLPFLSDPIWAKFSIIFVNMWVGIPVTMLVATGIIMNLPQEQIEAAEIDGANKFQIFKSITFPQILLVMTPTLIQQFIGNINNFNVIYLLTGGGPSNSSFYQAGSTDLLVTWLYNLTVTAADYNLASVIGIIIFVLSAVFSLLAYTRTNSYKEGVVK</sequence>
<comment type="subcellular location">
    <subcellularLocation>
        <location evidence="1 9">Cell membrane</location>
        <topology evidence="1 9">Multi-pass membrane protein</topology>
    </subcellularLocation>
</comment>